<keyword evidence="2" id="KW-1185">Reference proteome</keyword>
<organism evidence="1 2">
    <name type="scientific">Streptomyces flaveus</name>
    <dbReference type="NCBI Taxonomy" id="66370"/>
    <lineage>
        <taxon>Bacteria</taxon>
        <taxon>Bacillati</taxon>
        <taxon>Actinomycetota</taxon>
        <taxon>Actinomycetes</taxon>
        <taxon>Kitasatosporales</taxon>
        <taxon>Streptomycetaceae</taxon>
        <taxon>Streptomyces</taxon>
        <taxon>Streptomyces aurantiacus group</taxon>
    </lineage>
</organism>
<gene>
    <name evidence="1" type="ORF">GCM10010094_62570</name>
</gene>
<accession>A0A917R732</accession>
<dbReference type="RefSeq" id="WP_189325169.1">
    <property type="nucleotide sequence ID" value="NZ_BMPQ01000020.1"/>
</dbReference>
<evidence type="ECO:0000313" key="1">
    <source>
        <dbReference type="EMBL" id="GGK93230.1"/>
    </source>
</evidence>
<sequence>MQFSEYLFGGIYLSACRFANIERFASYVTDFMGSDARADSASEAARILQEAAGRLDSAAESVLSTEEDAERRLIARDLRLVAESELERVDDFASVEERLDRFGPQVQSVLVDLGLDVRDAPLRIVDVFPEPFHRFGWSAFAPDLEDEENFDIPRGVYFRRDKLRPFYSEALFAHEVVHTVTGRIDPDIFAMGLEEGIAEILGTCYAGSSILPEEVLGNILVHGRHGVERPKLWSVYLNHTRQASLLYDRFGLEGLAELIRRGRKAIHDAEHAVLTGQVEQLDLPRGKTDPKTSRVLDFACRGYLSTHVFSPLECLLLLSVRKGLTVERICADAGVDLTVGAPLLERLGAESALFVQDGDRIAYSNMERYLHAEEESVAAIIRYLPR</sequence>
<dbReference type="EMBL" id="BMPQ01000020">
    <property type="protein sequence ID" value="GGK93230.1"/>
    <property type="molecule type" value="Genomic_DNA"/>
</dbReference>
<comment type="caution">
    <text evidence="1">The sequence shown here is derived from an EMBL/GenBank/DDBJ whole genome shotgun (WGS) entry which is preliminary data.</text>
</comment>
<name>A0A917R732_9ACTN</name>
<dbReference type="AlphaFoldDB" id="A0A917R732"/>
<reference evidence="1" key="1">
    <citation type="journal article" date="2014" name="Int. J. Syst. Evol. Microbiol.">
        <title>Complete genome sequence of Corynebacterium casei LMG S-19264T (=DSM 44701T), isolated from a smear-ripened cheese.</title>
        <authorList>
            <consortium name="US DOE Joint Genome Institute (JGI-PGF)"/>
            <person name="Walter F."/>
            <person name="Albersmeier A."/>
            <person name="Kalinowski J."/>
            <person name="Ruckert C."/>
        </authorList>
    </citation>
    <scope>NUCLEOTIDE SEQUENCE</scope>
    <source>
        <strain evidence="1">JCM 3035</strain>
    </source>
</reference>
<evidence type="ECO:0000313" key="2">
    <source>
        <dbReference type="Proteomes" id="UP000637788"/>
    </source>
</evidence>
<protein>
    <submittedName>
        <fullName evidence="1">Uncharacterized protein</fullName>
    </submittedName>
</protein>
<reference evidence="1" key="2">
    <citation type="submission" date="2020-09" db="EMBL/GenBank/DDBJ databases">
        <authorList>
            <person name="Sun Q."/>
            <person name="Ohkuma M."/>
        </authorList>
    </citation>
    <scope>NUCLEOTIDE SEQUENCE</scope>
    <source>
        <strain evidence="1">JCM 3035</strain>
    </source>
</reference>
<proteinExistence type="predicted"/>
<dbReference type="Proteomes" id="UP000637788">
    <property type="component" value="Unassembled WGS sequence"/>
</dbReference>